<name>A0ABV6QS55_9ACTN</name>
<accession>A0ABV6QS55</accession>
<dbReference type="InterPro" id="IPR017825">
    <property type="entry name" value="Lycopene_cyclase_dom"/>
</dbReference>
<keyword evidence="11" id="KW-1185">Reference proteome</keyword>
<dbReference type="EMBL" id="JBHLTC010000026">
    <property type="protein sequence ID" value="MFC0626452.1"/>
    <property type="molecule type" value="Genomic_DNA"/>
</dbReference>
<reference evidence="10 11" key="1">
    <citation type="submission" date="2024-09" db="EMBL/GenBank/DDBJ databases">
        <authorList>
            <person name="Sun Q."/>
            <person name="Mori K."/>
        </authorList>
    </citation>
    <scope>NUCLEOTIDE SEQUENCE [LARGE SCALE GENOMIC DNA]</scope>
    <source>
        <strain evidence="10 11">CGMCC 1.15906</strain>
    </source>
</reference>
<keyword evidence="3 8" id="KW-0812">Transmembrane</keyword>
<protein>
    <submittedName>
        <fullName evidence="10">Lycopene cyclase domain-containing protein</fullName>
    </submittedName>
</protein>
<evidence type="ECO:0000256" key="2">
    <source>
        <dbReference type="ARBA" id="ARBA00004829"/>
    </source>
</evidence>
<evidence type="ECO:0000256" key="1">
    <source>
        <dbReference type="ARBA" id="ARBA00004141"/>
    </source>
</evidence>
<keyword evidence="4" id="KW-0125">Carotenoid biosynthesis</keyword>
<evidence type="ECO:0000256" key="5">
    <source>
        <dbReference type="ARBA" id="ARBA00022989"/>
    </source>
</evidence>
<feature type="transmembrane region" description="Helical" evidence="8">
    <location>
        <begin position="6"/>
        <end position="23"/>
    </location>
</feature>
<evidence type="ECO:0000313" key="10">
    <source>
        <dbReference type="EMBL" id="MFC0626452.1"/>
    </source>
</evidence>
<feature type="transmembrane region" description="Helical" evidence="8">
    <location>
        <begin position="79"/>
        <end position="100"/>
    </location>
</feature>
<dbReference type="RefSeq" id="WP_380049988.1">
    <property type="nucleotide sequence ID" value="NZ_JBHLTC010000026.1"/>
</dbReference>
<feature type="transmembrane region" description="Helical" evidence="8">
    <location>
        <begin position="35"/>
        <end position="59"/>
    </location>
</feature>
<feature type="domain" description="Lycopene cyclase" evidence="9">
    <location>
        <begin position="6"/>
        <end position="94"/>
    </location>
</feature>
<evidence type="ECO:0000256" key="8">
    <source>
        <dbReference type="SAM" id="Phobius"/>
    </source>
</evidence>
<evidence type="ECO:0000256" key="3">
    <source>
        <dbReference type="ARBA" id="ARBA00022692"/>
    </source>
</evidence>
<dbReference type="Proteomes" id="UP001589890">
    <property type="component" value="Unassembled WGS sequence"/>
</dbReference>
<comment type="pathway">
    <text evidence="2">Carotenoid biosynthesis.</text>
</comment>
<evidence type="ECO:0000313" key="11">
    <source>
        <dbReference type="Proteomes" id="UP001589890"/>
    </source>
</evidence>
<evidence type="ECO:0000256" key="6">
    <source>
        <dbReference type="ARBA" id="ARBA00023136"/>
    </source>
</evidence>
<sequence>MDRWHYLLVLAACVLITLPLELAGARVYRRPRRWLLALAPAVAVLLVWDIVAIAAGIWSYNPRYLLGITLPFQVPLEELLFFLVVPTCGLLTYEAVQVMLERVRRFRAARASGDRS</sequence>
<keyword evidence="5 8" id="KW-1133">Transmembrane helix</keyword>
<dbReference type="Pfam" id="PF18916">
    <property type="entry name" value="Lycopene_cyc"/>
    <property type="match status" value="1"/>
</dbReference>
<evidence type="ECO:0000259" key="9">
    <source>
        <dbReference type="Pfam" id="PF18916"/>
    </source>
</evidence>
<comment type="caution">
    <text evidence="10">The sequence shown here is derived from an EMBL/GenBank/DDBJ whole genome shotgun (WGS) entry which is preliminary data.</text>
</comment>
<dbReference type="NCBIfam" id="TIGR03462">
    <property type="entry name" value="CarR_dom_SF"/>
    <property type="match status" value="1"/>
</dbReference>
<keyword evidence="7" id="KW-0413">Isomerase</keyword>
<evidence type="ECO:0000256" key="7">
    <source>
        <dbReference type="ARBA" id="ARBA00023235"/>
    </source>
</evidence>
<gene>
    <name evidence="10" type="ORF">ACFFGN_20400</name>
</gene>
<organism evidence="10 11">
    <name type="scientific">Kribbella deserti</name>
    <dbReference type="NCBI Taxonomy" id="1926257"/>
    <lineage>
        <taxon>Bacteria</taxon>
        <taxon>Bacillati</taxon>
        <taxon>Actinomycetota</taxon>
        <taxon>Actinomycetes</taxon>
        <taxon>Propionibacteriales</taxon>
        <taxon>Kribbellaceae</taxon>
        <taxon>Kribbella</taxon>
    </lineage>
</organism>
<evidence type="ECO:0000256" key="4">
    <source>
        <dbReference type="ARBA" id="ARBA00022746"/>
    </source>
</evidence>
<proteinExistence type="predicted"/>
<comment type="subcellular location">
    <subcellularLocation>
        <location evidence="1">Membrane</location>
        <topology evidence="1">Multi-pass membrane protein</topology>
    </subcellularLocation>
</comment>
<keyword evidence="6 8" id="KW-0472">Membrane</keyword>